<accession>A0ABN8NPM1</accession>
<protein>
    <submittedName>
        <fullName evidence="1">Uncharacterized protein</fullName>
    </submittedName>
</protein>
<comment type="caution">
    <text evidence="1">The sequence shown here is derived from an EMBL/GenBank/DDBJ whole genome shotgun (WGS) entry which is preliminary data.</text>
</comment>
<dbReference type="Proteomes" id="UP001159405">
    <property type="component" value="Unassembled WGS sequence"/>
</dbReference>
<organism evidence="1 2">
    <name type="scientific">Porites lobata</name>
    <dbReference type="NCBI Taxonomy" id="104759"/>
    <lineage>
        <taxon>Eukaryota</taxon>
        <taxon>Metazoa</taxon>
        <taxon>Cnidaria</taxon>
        <taxon>Anthozoa</taxon>
        <taxon>Hexacorallia</taxon>
        <taxon>Scleractinia</taxon>
        <taxon>Fungiina</taxon>
        <taxon>Poritidae</taxon>
        <taxon>Porites</taxon>
    </lineage>
</organism>
<name>A0ABN8NPM1_9CNID</name>
<proteinExistence type="predicted"/>
<evidence type="ECO:0000313" key="1">
    <source>
        <dbReference type="EMBL" id="CAH3115352.1"/>
    </source>
</evidence>
<dbReference type="EMBL" id="CALNXK010000028">
    <property type="protein sequence ID" value="CAH3115352.1"/>
    <property type="molecule type" value="Genomic_DNA"/>
</dbReference>
<gene>
    <name evidence="1" type="ORF">PLOB_00023592</name>
</gene>
<keyword evidence="2" id="KW-1185">Reference proteome</keyword>
<feature type="non-terminal residue" evidence="1">
    <location>
        <position position="1"/>
    </location>
</feature>
<reference evidence="1 2" key="1">
    <citation type="submission" date="2022-05" db="EMBL/GenBank/DDBJ databases">
        <authorList>
            <consortium name="Genoscope - CEA"/>
            <person name="William W."/>
        </authorList>
    </citation>
    <scope>NUCLEOTIDE SEQUENCE [LARGE SCALE GENOMIC DNA]</scope>
</reference>
<sequence>NSDNAVVTQRVTRQWLLPCWAPKLNIISYHVTGWSAYFHLPRQVAFDVMIPCCKDRQFTLAVLASEQALRGVLLAWREKKGELATTSLEFEYLHRKSRCEIRCEMLIGGDNNDLSRVFQCLFTFVLVPALR</sequence>
<evidence type="ECO:0000313" key="2">
    <source>
        <dbReference type="Proteomes" id="UP001159405"/>
    </source>
</evidence>